<dbReference type="SUPFAM" id="SSF52540">
    <property type="entry name" value="P-loop containing nucleoside triphosphate hydrolases"/>
    <property type="match status" value="1"/>
</dbReference>
<dbReference type="AlphaFoldDB" id="A0A350H860"/>
<keyword evidence="2 8" id="KW-0808">Transferase</keyword>
<evidence type="ECO:0000313" key="10">
    <source>
        <dbReference type="EMBL" id="HAV91726.1"/>
    </source>
</evidence>
<gene>
    <name evidence="8" type="primary">cmk</name>
    <name evidence="10" type="ORF">DCW38_00890</name>
</gene>
<protein>
    <recommendedName>
        <fullName evidence="8">Cytidylate kinase</fullName>
        <shortName evidence="8">CK</shortName>
        <ecNumber evidence="8">2.7.4.25</ecNumber>
    </recommendedName>
    <alternativeName>
        <fullName evidence="8">Cytidine monophosphate kinase</fullName>
        <shortName evidence="8">CMP kinase</shortName>
    </alternativeName>
</protein>
<comment type="catalytic activity">
    <reaction evidence="6 8">
        <text>dCMP + ATP = dCDP + ADP</text>
        <dbReference type="Rhea" id="RHEA:25094"/>
        <dbReference type="ChEBI" id="CHEBI:30616"/>
        <dbReference type="ChEBI" id="CHEBI:57566"/>
        <dbReference type="ChEBI" id="CHEBI:58593"/>
        <dbReference type="ChEBI" id="CHEBI:456216"/>
        <dbReference type="EC" id="2.7.4.25"/>
    </reaction>
</comment>
<proteinExistence type="inferred from homology"/>
<comment type="similarity">
    <text evidence="1 8">Belongs to the cytidylate kinase family. Type 1 subfamily.</text>
</comment>
<accession>A0A350H860</accession>
<dbReference type="InterPro" id="IPR011994">
    <property type="entry name" value="Cytidylate_kinase_dom"/>
</dbReference>
<evidence type="ECO:0000256" key="2">
    <source>
        <dbReference type="ARBA" id="ARBA00022679"/>
    </source>
</evidence>
<keyword evidence="3 8" id="KW-0547">Nucleotide-binding</keyword>
<dbReference type="GO" id="GO:0036431">
    <property type="term" value="F:dCMP kinase activity"/>
    <property type="evidence" value="ECO:0007669"/>
    <property type="project" value="InterPro"/>
</dbReference>
<evidence type="ECO:0000256" key="1">
    <source>
        <dbReference type="ARBA" id="ARBA00009427"/>
    </source>
</evidence>
<dbReference type="EMBL" id="DMZY01000029">
    <property type="protein sequence ID" value="HAV91726.1"/>
    <property type="molecule type" value="Genomic_DNA"/>
</dbReference>
<evidence type="ECO:0000256" key="3">
    <source>
        <dbReference type="ARBA" id="ARBA00022741"/>
    </source>
</evidence>
<dbReference type="CDD" id="cd02020">
    <property type="entry name" value="CMPK"/>
    <property type="match status" value="1"/>
</dbReference>
<sequence length="238" mass="27023">MLDKNQKLNIINKLMSFIIAIDGPAGSGKTTTAKRVAEILKVIYLDTGAMYRAVGLYVLSKIGETLDEDKIKPLLNEIEIRFENVSGERRILLNGRDISDEIRNETISQMASKVSTLKSVRDFLVDEQRRISKNTSLVAEGRDIGTVVFPHAQLKFYMDCTIDERAKRRSLEYSEKKIQTDISDIKRQIAERDERDKSRAHAPLKMADDAILIDTTSMSKEEQIQFVVAKAQKLKDCI</sequence>
<keyword evidence="4 8" id="KW-0418">Kinase</keyword>
<dbReference type="Pfam" id="PF02224">
    <property type="entry name" value="Cytidylate_kin"/>
    <property type="match status" value="1"/>
</dbReference>
<evidence type="ECO:0000256" key="5">
    <source>
        <dbReference type="ARBA" id="ARBA00022840"/>
    </source>
</evidence>
<dbReference type="Gene3D" id="3.40.50.300">
    <property type="entry name" value="P-loop containing nucleotide triphosphate hydrolases"/>
    <property type="match status" value="1"/>
</dbReference>
<keyword evidence="5 8" id="KW-0067">ATP-binding</keyword>
<evidence type="ECO:0000256" key="6">
    <source>
        <dbReference type="ARBA" id="ARBA00047615"/>
    </source>
</evidence>
<evidence type="ECO:0000256" key="8">
    <source>
        <dbReference type="HAMAP-Rule" id="MF_00238"/>
    </source>
</evidence>
<evidence type="ECO:0000313" key="11">
    <source>
        <dbReference type="Proteomes" id="UP000264062"/>
    </source>
</evidence>
<dbReference type="NCBIfam" id="TIGR00017">
    <property type="entry name" value="cmk"/>
    <property type="match status" value="1"/>
</dbReference>
<evidence type="ECO:0000259" key="9">
    <source>
        <dbReference type="Pfam" id="PF02224"/>
    </source>
</evidence>
<evidence type="ECO:0000256" key="7">
    <source>
        <dbReference type="ARBA" id="ARBA00048478"/>
    </source>
</evidence>
<dbReference type="PANTHER" id="PTHR21299:SF2">
    <property type="entry name" value="CYTIDYLATE KINASE"/>
    <property type="match status" value="1"/>
</dbReference>
<dbReference type="GO" id="GO:0005829">
    <property type="term" value="C:cytosol"/>
    <property type="evidence" value="ECO:0007669"/>
    <property type="project" value="TreeGrafter"/>
</dbReference>
<dbReference type="PANTHER" id="PTHR21299">
    <property type="entry name" value="CYTIDYLATE KINASE/PANTOATE-BETA-ALANINE LIGASE"/>
    <property type="match status" value="1"/>
</dbReference>
<dbReference type="GO" id="GO:0015949">
    <property type="term" value="P:nucleobase-containing small molecule interconversion"/>
    <property type="evidence" value="ECO:0007669"/>
    <property type="project" value="TreeGrafter"/>
</dbReference>
<feature type="domain" description="Cytidylate kinase" evidence="9">
    <location>
        <begin position="19"/>
        <end position="232"/>
    </location>
</feature>
<dbReference type="Proteomes" id="UP000264062">
    <property type="component" value="Unassembled WGS sequence"/>
</dbReference>
<dbReference type="InterPro" id="IPR003136">
    <property type="entry name" value="Cytidylate_kin"/>
</dbReference>
<dbReference type="GO" id="GO:0005524">
    <property type="term" value="F:ATP binding"/>
    <property type="evidence" value="ECO:0007669"/>
    <property type="project" value="UniProtKB-UniRule"/>
</dbReference>
<reference evidence="10 11" key="1">
    <citation type="journal article" date="2018" name="Nat. Biotechnol.">
        <title>A standardized bacterial taxonomy based on genome phylogeny substantially revises the tree of life.</title>
        <authorList>
            <person name="Parks D.H."/>
            <person name="Chuvochina M."/>
            <person name="Waite D.W."/>
            <person name="Rinke C."/>
            <person name="Skarshewski A."/>
            <person name="Chaumeil P.A."/>
            <person name="Hugenholtz P."/>
        </authorList>
    </citation>
    <scope>NUCLEOTIDE SEQUENCE [LARGE SCALE GENOMIC DNA]</scope>
    <source>
        <strain evidence="10">UBA9956</strain>
    </source>
</reference>
<keyword evidence="8" id="KW-0963">Cytoplasm</keyword>
<dbReference type="HAMAP" id="MF_00238">
    <property type="entry name" value="Cytidyl_kinase_type1"/>
    <property type="match status" value="1"/>
</dbReference>
<name>A0A350H860_UNCW3</name>
<comment type="catalytic activity">
    <reaction evidence="7 8">
        <text>CMP + ATP = CDP + ADP</text>
        <dbReference type="Rhea" id="RHEA:11600"/>
        <dbReference type="ChEBI" id="CHEBI:30616"/>
        <dbReference type="ChEBI" id="CHEBI:58069"/>
        <dbReference type="ChEBI" id="CHEBI:60377"/>
        <dbReference type="ChEBI" id="CHEBI:456216"/>
        <dbReference type="EC" id="2.7.4.25"/>
    </reaction>
</comment>
<dbReference type="EC" id="2.7.4.25" evidence="8"/>
<comment type="subcellular location">
    <subcellularLocation>
        <location evidence="8">Cytoplasm</location>
    </subcellularLocation>
</comment>
<dbReference type="InterPro" id="IPR027417">
    <property type="entry name" value="P-loop_NTPase"/>
</dbReference>
<comment type="caution">
    <text evidence="10">The sequence shown here is derived from an EMBL/GenBank/DDBJ whole genome shotgun (WGS) entry which is preliminary data.</text>
</comment>
<dbReference type="GO" id="GO:0036430">
    <property type="term" value="F:CMP kinase activity"/>
    <property type="evidence" value="ECO:0007669"/>
    <property type="project" value="RHEA"/>
</dbReference>
<dbReference type="GO" id="GO:0006220">
    <property type="term" value="P:pyrimidine nucleotide metabolic process"/>
    <property type="evidence" value="ECO:0007669"/>
    <property type="project" value="UniProtKB-UniRule"/>
</dbReference>
<evidence type="ECO:0000256" key="4">
    <source>
        <dbReference type="ARBA" id="ARBA00022777"/>
    </source>
</evidence>
<feature type="binding site" evidence="8">
    <location>
        <begin position="23"/>
        <end position="31"/>
    </location>
    <ligand>
        <name>ATP</name>
        <dbReference type="ChEBI" id="CHEBI:30616"/>
    </ligand>
</feature>
<organism evidence="10 11">
    <name type="scientific">candidate division WOR-3 bacterium</name>
    <dbReference type="NCBI Taxonomy" id="2052148"/>
    <lineage>
        <taxon>Bacteria</taxon>
        <taxon>Bacteria division WOR-3</taxon>
    </lineage>
</organism>